<proteinExistence type="predicted"/>
<gene>
    <name evidence="1" type="ORF">FLJC2902T_08740</name>
</gene>
<dbReference type="Proteomes" id="UP000018004">
    <property type="component" value="Unassembled WGS sequence"/>
</dbReference>
<dbReference type="PATRIC" id="fig|1341181.4.peg.868"/>
<evidence type="ECO:0008006" key="3">
    <source>
        <dbReference type="Google" id="ProtNLM"/>
    </source>
</evidence>
<accession>V6SSM9</accession>
<dbReference type="EMBL" id="AVGG01000002">
    <property type="protein sequence ID" value="ESU29469.1"/>
    <property type="molecule type" value="Genomic_DNA"/>
</dbReference>
<dbReference type="RefSeq" id="WP_023578536.1">
    <property type="nucleotide sequence ID" value="NZ_AVGG01000002.1"/>
</dbReference>
<dbReference type="PROSITE" id="PS51257">
    <property type="entry name" value="PROKAR_LIPOPROTEIN"/>
    <property type="match status" value="1"/>
</dbReference>
<sequence length="42" mass="4501">MRKVLIFGMLMGVLASCGPRRLGCGPGRCEVVKPQKALVKPC</sequence>
<dbReference type="STRING" id="1341181.FLJC2902T_08740"/>
<keyword evidence="2" id="KW-1185">Reference proteome</keyword>
<name>V6SSM9_9FLAO</name>
<comment type="caution">
    <text evidence="1">The sequence shown here is derived from an EMBL/GenBank/DDBJ whole genome shotgun (WGS) entry which is preliminary data.</text>
</comment>
<dbReference type="AlphaFoldDB" id="V6SSM9"/>
<evidence type="ECO:0000313" key="2">
    <source>
        <dbReference type="Proteomes" id="UP000018004"/>
    </source>
</evidence>
<organism evidence="1 2">
    <name type="scientific">Flavobacterium limnosediminis JC2902</name>
    <dbReference type="NCBI Taxonomy" id="1341181"/>
    <lineage>
        <taxon>Bacteria</taxon>
        <taxon>Pseudomonadati</taxon>
        <taxon>Bacteroidota</taxon>
        <taxon>Flavobacteriia</taxon>
        <taxon>Flavobacteriales</taxon>
        <taxon>Flavobacteriaceae</taxon>
        <taxon>Flavobacterium</taxon>
    </lineage>
</organism>
<reference evidence="1 2" key="1">
    <citation type="submission" date="2013-08" db="EMBL/GenBank/DDBJ databases">
        <title>Flavobacterium limnosediminis JC2902 genome sequencing.</title>
        <authorList>
            <person name="Lee K."/>
            <person name="Yi H."/>
            <person name="Park S."/>
            <person name="Chun J."/>
        </authorList>
    </citation>
    <scope>NUCLEOTIDE SEQUENCE [LARGE SCALE GENOMIC DNA]</scope>
    <source>
        <strain evidence="1 2">JC2902</strain>
    </source>
</reference>
<evidence type="ECO:0000313" key="1">
    <source>
        <dbReference type="EMBL" id="ESU29469.1"/>
    </source>
</evidence>
<protein>
    <recommendedName>
        <fullName evidence="3">Lipoprotein</fullName>
    </recommendedName>
</protein>